<keyword evidence="3" id="KW-1185">Reference proteome</keyword>
<dbReference type="AlphaFoldDB" id="A0A8K0WNX2"/>
<dbReference type="EMBL" id="JAGPNK010000009">
    <property type="protein sequence ID" value="KAH7313440.1"/>
    <property type="molecule type" value="Genomic_DNA"/>
</dbReference>
<feature type="compositionally biased region" description="Acidic residues" evidence="1">
    <location>
        <begin position="36"/>
        <end position="56"/>
    </location>
</feature>
<evidence type="ECO:0000313" key="2">
    <source>
        <dbReference type="EMBL" id="KAH7313440.1"/>
    </source>
</evidence>
<organism evidence="2 3">
    <name type="scientific">Stachybotrys elegans</name>
    <dbReference type="NCBI Taxonomy" id="80388"/>
    <lineage>
        <taxon>Eukaryota</taxon>
        <taxon>Fungi</taxon>
        <taxon>Dikarya</taxon>
        <taxon>Ascomycota</taxon>
        <taxon>Pezizomycotina</taxon>
        <taxon>Sordariomycetes</taxon>
        <taxon>Hypocreomycetidae</taxon>
        <taxon>Hypocreales</taxon>
        <taxon>Stachybotryaceae</taxon>
        <taxon>Stachybotrys</taxon>
    </lineage>
</organism>
<feature type="compositionally biased region" description="Basic and acidic residues" evidence="1">
    <location>
        <begin position="78"/>
        <end position="90"/>
    </location>
</feature>
<protein>
    <submittedName>
        <fullName evidence="2">Uncharacterized protein</fullName>
    </submittedName>
</protein>
<comment type="caution">
    <text evidence="2">The sequence shown here is derived from an EMBL/GenBank/DDBJ whole genome shotgun (WGS) entry which is preliminary data.</text>
</comment>
<feature type="compositionally biased region" description="Basic and acidic residues" evidence="1">
    <location>
        <begin position="57"/>
        <end position="70"/>
    </location>
</feature>
<name>A0A8K0WNX2_9HYPO</name>
<evidence type="ECO:0000256" key="1">
    <source>
        <dbReference type="SAM" id="MobiDB-lite"/>
    </source>
</evidence>
<dbReference type="Proteomes" id="UP000813444">
    <property type="component" value="Unassembled WGS sequence"/>
</dbReference>
<evidence type="ECO:0000313" key="3">
    <source>
        <dbReference type="Proteomes" id="UP000813444"/>
    </source>
</evidence>
<accession>A0A8K0WNX2</accession>
<feature type="region of interest" description="Disordered" evidence="1">
    <location>
        <begin position="1"/>
        <end position="128"/>
    </location>
</feature>
<sequence length="128" mass="13589">MASKDNNDDSVSPMNRWLAEKESNPTLTGWARTDDSSDDSGSESEGDETESESEDDGGTHAGEDGRRESVDGGENEPPVEHTDTQPRNTEEETSADSDNGASQEDSKTKMPSEDEAQGDGMAGEGTDS</sequence>
<reference evidence="2" key="1">
    <citation type="journal article" date="2021" name="Nat. Commun.">
        <title>Genetic determinants of endophytism in the Arabidopsis root mycobiome.</title>
        <authorList>
            <person name="Mesny F."/>
            <person name="Miyauchi S."/>
            <person name="Thiergart T."/>
            <person name="Pickel B."/>
            <person name="Atanasova L."/>
            <person name="Karlsson M."/>
            <person name="Huettel B."/>
            <person name="Barry K.W."/>
            <person name="Haridas S."/>
            <person name="Chen C."/>
            <person name="Bauer D."/>
            <person name="Andreopoulos W."/>
            <person name="Pangilinan J."/>
            <person name="LaButti K."/>
            <person name="Riley R."/>
            <person name="Lipzen A."/>
            <person name="Clum A."/>
            <person name="Drula E."/>
            <person name="Henrissat B."/>
            <person name="Kohler A."/>
            <person name="Grigoriev I.V."/>
            <person name="Martin F.M."/>
            <person name="Hacquard S."/>
        </authorList>
    </citation>
    <scope>NUCLEOTIDE SEQUENCE</scope>
    <source>
        <strain evidence="2">MPI-CAGE-CH-0235</strain>
    </source>
</reference>
<proteinExistence type="predicted"/>
<gene>
    <name evidence="2" type="ORF">B0I35DRAFT_480122</name>
</gene>